<protein>
    <submittedName>
        <fullName evidence="1">Uncharacterized protein</fullName>
    </submittedName>
</protein>
<proteinExistence type="predicted"/>
<keyword evidence="2" id="KW-1185">Reference proteome</keyword>
<dbReference type="EMBL" id="JAVRRD010000004">
    <property type="protein sequence ID" value="KAK5059957.1"/>
    <property type="molecule type" value="Genomic_DNA"/>
</dbReference>
<comment type="caution">
    <text evidence="1">The sequence shown here is derived from an EMBL/GenBank/DDBJ whole genome shotgun (WGS) entry which is preliminary data.</text>
</comment>
<organism evidence="1 2">
    <name type="scientific">Exophiala bonariae</name>
    <dbReference type="NCBI Taxonomy" id="1690606"/>
    <lineage>
        <taxon>Eukaryota</taxon>
        <taxon>Fungi</taxon>
        <taxon>Dikarya</taxon>
        <taxon>Ascomycota</taxon>
        <taxon>Pezizomycotina</taxon>
        <taxon>Eurotiomycetes</taxon>
        <taxon>Chaetothyriomycetidae</taxon>
        <taxon>Chaetothyriales</taxon>
        <taxon>Herpotrichiellaceae</taxon>
        <taxon>Exophiala</taxon>
    </lineage>
</organism>
<gene>
    <name evidence="1" type="ORF">LTR84_009840</name>
</gene>
<dbReference type="PANTHER" id="PTHR37540">
    <property type="entry name" value="TRANSCRIPTION FACTOR (ACR-2), PUTATIVE-RELATED-RELATED"/>
    <property type="match status" value="1"/>
</dbReference>
<accession>A0AAV9NJF8</accession>
<dbReference type="AlphaFoldDB" id="A0AAV9NJF8"/>
<dbReference type="PANTHER" id="PTHR37540:SF10">
    <property type="entry name" value="SIGMA-70 REGION 2 FAMILY PROTEIN"/>
    <property type="match status" value="1"/>
</dbReference>
<sequence length="453" mass="50708">MDNHEPEKLFHFVTIRDPSTKTRRGPDMRLSQARSHAARITHMRKRKKNQKSNDEYQVAGAANLVRADARNPQLPNDVEILRLKHQAQGLALLMNALQNLTGPASDALLMAMVMAGMLTDPSPSQIPEMYRGSPLARAQHLHIYARLTLVPATMRTMLESVGKRGGISNIHDYGMTSILQFADLQASSRVGIPPAFQWVYPNSTSLCSRQPDLDEVAVNMLAVIGTGFGHREFIDQDLARALEGAGDVTVALDSFQRQKSNGYTLIDIVDVANETQHKLLCTINIPSAEATHDLCLREICQWAALIYNDMVVFPLPATTGNKPRLSKGLRSALESYEILSSKSTSLAGQVVKTVDHSDFILWALMLGAMAASSTVNTTWYVQKLGHYLSQSPYRHTWSDFRKLMLTYLWWSYILDEPGERLWWEGQLASESLDSTGVDFHQYEYASHPIDHCQ</sequence>
<evidence type="ECO:0000313" key="1">
    <source>
        <dbReference type="EMBL" id="KAK5059957.1"/>
    </source>
</evidence>
<reference evidence="1 2" key="1">
    <citation type="submission" date="2023-08" db="EMBL/GenBank/DDBJ databases">
        <title>Black Yeasts Isolated from many extreme environments.</title>
        <authorList>
            <person name="Coleine C."/>
            <person name="Stajich J.E."/>
            <person name="Selbmann L."/>
        </authorList>
    </citation>
    <scope>NUCLEOTIDE SEQUENCE [LARGE SCALE GENOMIC DNA]</scope>
    <source>
        <strain evidence="1 2">CCFEE 5792</strain>
    </source>
</reference>
<dbReference type="GeneID" id="89977998"/>
<evidence type="ECO:0000313" key="2">
    <source>
        <dbReference type="Proteomes" id="UP001358417"/>
    </source>
</evidence>
<name>A0AAV9NJF8_9EURO</name>
<dbReference type="Proteomes" id="UP001358417">
    <property type="component" value="Unassembled WGS sequence"/>
</dbReference>
<dbReference type="RefSeq" id="XP_064709778.1">
    <property type="nucleotide sequence ID" value="XM_064853379.1"/>
</dbReference>